<dbReference type="SUPFAM" id="SSF54593">
    <property type="entry name" value="Glyoxalase/Bleomycin resistance protein/Dihydroxybiphenyl dioxygenase"/>
    <property type="match status" value="1"/>
</dbReference>
<dbReference type="PATRIC" id="fig|1227360.4.peg.506"/>
<accession>W4F4L3</accession>
<dbReference type="Gene3D" id="3.10.180.10">
    <property type="entry name" value="2,3-Dihydroxybiphenyl 1,2-Dioxygenase, domain 1"/>
    <property type="match status" value="1"/>
</dbReference>
<dbReference type="CDD" id="cd06587">
    <property type="entry name" value="VOC"/>
    <property type="match status" value="1"/>
</dbReference>
<dbReference type="EMBL" id="ASQA01000008">
    <property type="protein sequence ID" value="ETT87783.1"/>
    <property type="molecule type" value="Genomic_DNA"/>
</dbReference>
<dbReference type="AlphaFoldDB" id="W4F4L3"/>
<evidence type="ECO:0000259" key="1">
    <source>
        <dbReference type="PROSITE" id="PS51819"/>
    </source>
</evidence>
<protein>
    <recommendedName>
        <fullName evidence="1">VOC domain-containing protein</fullName>
    </recommendedName>
</protein>
<evidence type="ECO:0000313" key="2">
    <source>
        <dbReference type="EMBL" id="ETT87783.1"/>
    </source>
</evidence>
<feature type="domain" description="VOC" evidence="1">
    <location>
        <begin position="12"/>
        <end position="133"/>
    </location>
</feature>
<dbReference type="Pfam" id="PF22658">
    <property type="entry name" value="YycE-like_N"/>
    <property type="match status" value="1"/>
</dbReference>
<organism evidence="2 3">
    <name type="scientific">Viridibacillus arenosi FSL R5-213</name>
    <dbReference type="NCBI Taxonomy" id="1227360"/>
    <lineage>
        <taxon>Bacteria</taxon>
        <taxon>Bacillati</taxon>
        <taxon>Bacillota</taxon>
        <taxon>Bacilli</taxon>
        <taxon>Bacillales</taxon>
        <taxon>Caryophanaceae</taxon>
        <taxon>Viridibacillus</taxon>
    </lineage>
</organism>
<dbReference type="RefSeq" id="WP_038179573.1">
    <property type="nucleotide sequence ID" value="NZ_ASQA01000008.1"/>
</dbReference>
<dbReference type="InterPro" id="IPR058998">
    <property type="entry name" value="YycE-like_N"/>
</dbReference>
<evidence type="ECO:0000313" key="3">
    <source>
        <dbReference type="Proteomes" id="UP000019062"/>
    </source>
</evidence>
<reference evidence="2 3" key="1">
    <citation type="journal article" date="2014" name="BMC Genomics">
        <title>Genomic comparison of sporeforming bacilli isolated from milk.</title>
        <authorList>
            <person name="Moreno Switt A.I."/>
            <person name="Andrus A.D."/>
            <person name="Ranieri M.L."/>
            <person name="Orsi R.H."/>
            <person name="Ivy R."/>
            <person name="den Bakker H.C."/>
            <person name="Martin N.H."/>
            <person name="Wiedmann M."/>
            <person name="Boor K.J."/>
        </authorList>
    </citation>
    <scope>NUCLEOTIDE SEQUENCE [LARGE SCALE GENOMIC DNA]</scope>
    <source>
        <strain evidence="2 3">FSL R5-213</strain>
    </source>
</reference>
<sequence length="136" mass="15531">MNNDWSENMLVTQVRVARPTDQLRQVEHFYCKGIGLTKIGSFTGQDYEGLLIGLPTATYHLEFTQHKNGSPCPAPTKDNLIVFYIPNQQQIDTIIERLRELGYNAVPPENPYWEKEGKTIEDPDGWRVVLMHTAGI</sequence>
<proteinExistence type="predicted"/>
<dbReference type="InterPro" id="IPR029068">
    <property type="entry name" value="Glyas_Bleomycin-R_OHBP_Dase"/>
</dbReference>
<dbReference type="Proteomes" id="UP000019062">
    <property type="component" value="Unassembled WGS sequence"/>
</dbReference>
<keyword evidence="3" id="KW-1185">Reference proteome</keyword>
<comment type="caution">
    <text evidence="2">The sequence shown here is derived from an EMBL/GenBank/DDBJ whole genome shotgun (WGS) entry which is preliminary data.</text>
</comment>
<dbReference type="Pfam" id="PF22659">
    <property type="entry name" value="YycE-like_C"/>
    <property type="match status" value="1"/>
</dbReference>
<dbReference type="eggNOG" id="COG0346">
    <property type="taxonomic scope" value="Bacteria"/>
</dbReference>
<dbReference type="PROSITE" id="PS51819">
    <property type="entry name" value="VOC"/>
    <property type="match status" value="1"/>
</dbReference>
<name>W4F4L3_9BACL</name>
<dbReference type="InterPro" id="IPR058997">
    <property type="entry name" value="YycE-like_C"/>
</dbReference>
<dbReference type="InterPro" id="IPR037523">
    <property type="entry name" value="VOC_core"/>
</dbReference>
<gene>
    <name evidence="2" type="ORF">C176_02533</name>
</gene>